<comment type="function">
    <text evidence="7">Catalyzes the transfer of the diacylglyceryl group from phosphatidylglycerol to the sulfhydryl group of the N-terminal cysteine of a prolipoprotein, the first step in the formation of mature lipoproteins.</text>
</comment>
<feature type="transmembrane region" description="Helical" evidence="7">
    <location>
        <begin position="118"/>
        <end position="135"/>
    </location>
</feature>
<keyword evidence="10" id="KW-1185">Reference proteome</keyword>
<dbReference type="InterPro" id="IPR001640">
    <property type="entry name" value="Lgt"/>
</dbReference>
<evidence type="ECO:0000256" key="4">
    <source>
        <dbReference type="ARBA" id="ARBA00022692"/>
    </source>
</evidence>
<name>B0MM84_9FIRM</name>
<gene>
    <name evidence="7 9" type="primary">lgt</name>
    <name evidence="9" type="ORF">EUBSIR_00943</name>
</gene>
<dbReference type="HAMAP" id="MF_01147">
    <property type="entry name" value="Lgt"/>
    <property type="match status" value="1"/>
</dbReference>
<keyword evidence="4 7" id="KW-0812">Transmembrane</keyword>
<dbReference type="AlphaFoldDB" id="B0MM84"/>
<keyword evidence="2 7" id="KW-1003">Cell membrane</keyword>
<reference evidence="9" key="2">
    <citation type="submission" date="2014-06" db="EMBL/GenBank/DDBJ databases">
        <title>Draft genome sequence of Eubacterium siraeum (DSM 15702).</title>
        <authorList>
            <person name="Sudarsanam P."/>
            <person name="Ley R."/>
            <person name="Guruge J."/>
            <person name="Turnbaugh P.J."/>
            <person name="Mahowald M."/>
            <person name="Liep D."/>
            <person name="Gordon J."/>
        </authorList>
    </citation>
    <scope>NUCLEOTIDE SEQUENCE</scope>
    <source>
        <strain evidence="9">DSM 15702</strain>
    </source>
</reference>
<feature type="region of interest" description="Disordered" evidence="8">
    <location>
        <begin position="330"/>
        <end position="384"/>
    </location>
</feature>
<evidence type="ECO:0000256" key="7">
    <source>
        <dbReference type="HAMAP-Rule" id="MF_01147"/>
    </source>
</evidence>
<dbReference type="Pfam" id="PF01790">
    <property type="entry name" value="LGT"/>
    <property type="match status" value="1"/>
</dbReference>
<feature type="transmembrane region" description="Helical" evidence="7">
    <location>
        <begin position="78"/>
        <end position="98"/>
    </location>
</feature>
<feature type="transmembrane region" description="Helical" evidence="7">
    <location>
        <begin position="272"/>
        <end position="294"/>
    </location>
</feature>
<comment type="similarity">
    <text evidence="1 7">Belongs to the Lgt family.</text>
</comment>
<comment type="pathway">
    <text evidence="7">Protein modification; lipoprotein biosynthesis (diacylglyceryl transfer).</text>
</comment>
<keyword evidence="3 7" id="KW-0808">Transferase</keyword>
<comment type="subcellular location">
    <subcellularLocation>
        <location evidence="7">Cell membrane</location>
        <topology evidence="7">Multi-pass membrane protein</topology>
    </subcellularLocation>
</comment>
<dbReference type="Proteomes" id="UP000005326">
    <property type="component" value="Unassembled WGS sequence"/>
</dbReference>
<dbReference type="PANTHER" id="PTHR30589">
    <property type="entry name" value="PROLIPOPROTEIN DIACYLGLYCERYL TRANSFERASE"/>
    <property type="match status" value="1"/>
</dbReference>
<comment type="caution">
    <text evidence="9">The sequence shown here is derived from an EMBL/GenBank/DDBJ whole genome shotgun (WGS) entry which is preliminary data.</text>
</comment>
<accession>B0MM84</accession>
<evidence type="ECO:0000256" key="6">
    <source>
        <dbReference type="ARBA" id="ARBA00023136"/>
    </source>
</evidence>
<feature type="transmembrane region" description="Helical" evidence="7">
    <location>
        <begin position="214"/>
        <end position="231"/>
    </location>
</feature>
<feature type="binding site" evidence="7">
    <location>
        <position position="159"/>
    </location>
    <ligand>
        <name>a 1,2-diacyl-sn-glycero-3-phospho-(1'-sn-glycerol)</name>
        <dbReference type="ChEBI" id="CHEBI:64716"/>
    </ligand>
</feature>
<keyword evidence="9" id="KW-0328">Glycosyltransferase</keyword>
<evidence type="ECO:0000256" key="1">
    <source>
        <dbReference type="ARBA" id="ARBA00007150"/>
    </source>
</evidence>
<evidence type="ECO:0000256" key="2">
    <source>
        <dbReference type="ARBA" id="ARBA00022475"/>
    </source>
</evidence>
<evidence type="ECO:0000256" key="3">
    <source>
        <dbReference type="ARBA" id="ARBA00022679"/>
    </source>
</evidence>
<reference evidence="9" key="1">
    <citation type="submission" date="2007-10" db="EMBL/GenBank/DDBJ databases">
        <authorList>
            <person name="Fulton L."/>
            <person name="Clifton S."/>
            <person name="Fulton B."/>
            <person name="Xu J."/>
            <person name="Minx P."/>
            <person name="Pepin K.H."/>
            <person name="Johnson M."/>
            <person name="Thiruvilangam P."/>
            <person name="Bhonagiri V."/>
            <person name="Nash W.E."/>
            <person name="Mardis E.R."/>
            <person name="Wilson R.K."/>
        </authorList>
    </citation>
    <scope>NUCLEOTIDE SEQUENCE [LARGE SCALE GENOMIC DNA]</scope>
    <source>
        <strain evidence="9">DSM 15702</strain>
    </source>
</reference>
<dbReference type="EMBL" id="ABCA03000041">
    <property type="protein sequence ID" value="EDS01126.1"/>
    <property type="molecule type" value="Genomic_DNA"/>
</dbReference>
<evidence type="ECO:0000313" key="10">
    <source>
        <dbReference type="Proteomes" id="UP000005326"/>
    </source>
</evidence>
<dbReference type="GO" id="GO:0005886">
    <property type="term" value="C:plasma membrane"/>
    <property type="evidence" value="ECO:0007669"/>
    <property type="project" value="UniProtKB-SubCell"/>
</dbReference>
<proteinExistence type="inferred from homology"/>
<feature type="transmembrane region" description="Helical" evidence="7">
    <location>
        <begin position="47"/>
        <end position="66"/>
    </location>
</feature>
<keyword evidence="5 7" id="KW-1133">Transmembrane helix</keyword>
<feature type="transmembrane region" description="Helical" evidence="7">
    <location>
        <begin position="243"/>
        <end position="260"/>
    </location>
</feature>
<dbReference type="UniPathway" id="UPA00664"/>
<dbReference type="PROSITE" id="PS01311">
    <property type="entry name" value="LGT"/>
    <property type="match status" value="1"/>
</dbReference>
<keyword evidence="6 7" id="KW-0472">Membrane</keyword>
<dbReference type="NCBIfam" id="TIGR00544">
    <property type="entry name" value="lgt"/>
    <property type="match status" value="1"/>
</dbReference>
<sequence length="384" mass="42660">MRNFNMSGLLNILTESVNEVPRIEFPNLFDKSIIVNRVAFNLFGVDIYWYGVIIAVGVILAFIYAMHKCKQFGLIPDHVFDVAFVAIIFGFIGARAYYCIFIDTDINFFDLRHGGLAIYGGIIAAAIAAAITCVIHKVNLPAMFDVGGLGLLIGQCIGRWGNFVNQEAYGAPTAGSLPWGMTGTTIINDPVVVAKQAELDAAGNGLFALVHPCFLYESLWCLIGFIALHFYSKKLKTFDGEIFLLYIIWYGLGRFWIEALRTDSLFIGPFKVSQIVAGGCVIVGLALFILGKIFKTKKRGYVMYKDSEACKEKNEAYYARQKMLEEKAKAKKAMKQAGEESPSIIVDDEASDNEETSADTEKKEEKTEKSESNEENTPDKTEEE</sequence>
<evidence type="ECO:0000256" key="8">
    <source>
        <dbReference type="SAM" id="MobiDB-lite"/>
    </source>
</evidence>
<dbReference type="GO" id="GO:0008961">
    <property type="term" value="F:phosphatidylglycerol-prolipoprotein diacylglyceryl transferase activity"/>
    <property type="evidence" value="ECO:0007669"/>
    <property type="project" value="UniProtKB-UniRule"/>
</dbReference>
<dbReference type="GO" id="GO:0042158">
    <property type="term" value="P:lipoprotein biosynthetic process"/>
    <property type="evidence" value="ECO:0007669"/>
    <property type="project" value="UniProtKB-UniRule"/>
</dbReference>
<feature type="compositionally biased region" description="Basic and acidic residues" evidence="8">
    <location>
        <begin position="359"/>
        <end position="384"/>
    </location>
</feature>
<evidence type="ECO:0000313" key="9">
    <source>
        <dbReference type="EMBL" id="EDS01126.1"/>
    </source>
</evidence>
<organism evidence="9 10">
    <name type="scientific">[Eubacterium] siraeum DSM 15702</name>
    <dbReference type="NCBI Taxonomy" id="428128"/>
    <lineage>
        <taxon>Bacteria</taxon>
        <taxon>Bacillati</taxon>
        <taxon>Bacillota</taxon>
        <taxon>Clostridia</taxon>
        <taxon>Eubacteriales</taxon>
        <taxon>Oscillospiraceae</taxon>
        <taxon>Oscillospiraceae incertae sedis</taxon>
    </lineage>
</organism>
<evidence type="ECO:0000256" key="5">
    <source>
        <dbReference type="ARBA" id="ARBA00022989"/>
    </source>
</evidence>
<dbReference type="EC" id="2.5.1.145" evidence="7"/>
<dbReference type="PANTHER" id="PTHR30589:SF0">
    <property type="entry name" value="PHOSPHATIDYLGLYCEROL--PROLIPOPROTEIN DIACYLGLYCERYL TRANSFERASE"/>
    <property type="match status" value="1"/>
</dbReference>
<comment type="catalytic activity">
    <reaction evidence="7">
        <text>L-cysteinyl-[prolipoprotein] + a 1,2-diacyl-sn-glycero-3-phospho-(1'-sn-glycerol) = an S-1,2-diacyl-sn-glyceryl-L-cysteinyl-[prolipoprotein] + sn-glycerol 1-phosphate + H(+)</text>
        <dbReference type="Rhea" id="RHEA:56712"/>
        <dbReference type="Rhea" id="RHEA-COMP:14679"/>
        <dbReference type="Rhea" id="RHEA-COMP:14680"/>
        <dbReference type="ChEBI" id="CHEBI:15378"/>
        <dbReference type="ChEBI" id="CHEBI:29950"/>
        <dbReference type="ChEBI" id="CHEBI:57685"/>
        <dbReference type="ChEBI" id="CHEBI:64716"/>
        <dbReference type="ChEBI" id="CHEBI:140658"/>
        <dbReference type="EC" id="2.5.1.145"/>
    </reaction>
</comment>
<feature type="compositionally biased region" description="Acidic residues" evidence="8">
    <location>
        <begin position="346"/>
        <end position="358"/>
    </location>
</feature>
<protein>
    <recommendedName>
        <fullName evidence="7">Phosphatidylglycerol--prolipoprotein diacylglyceryl transferase</fullName>
        <ecNumber evidence="7">2.5.1.145</ecNumber>
    </recommendedName>
</protein>